<evidence type="ECO:0000313" key="9">
    <source>
        <dbReference type="Proteomes" id="UP001321047"/>
    </source>
</evidence>
<feature type="region of interest" description="Disordered" evidence="4">
    <location>
        <begin position="200"/>
        <end position="223"/>
    </location>
</feature>
<evidence type="ECO:0000259" key="7">
    <source>
        <dbReference type="Pfam" id="PF15915"/>
    </source>
</evidence>
<dbReference type="Pfam" id="PF04967">
    <property type="entry name" value="HTH_10"/>
    <property type="match status" value="1"/>
</dbReference>
<evidence type="ECO:0000256" key="2">
    <source>
        <dbReference type="ARBA" id="ARBA00023163"/>
    </source>
</evidence>
<dbReference type="AlphaFoldDB" id="A0AAP3E801"/>
<feature type="domain" description="GAF" evidence="6">
    <location>
        <begin position="325"/>
        <end position="375"/>
    </location>
</feature>
<feature type="domain" description="HTH bat-type" evidence="5">
    <location>
        <begin position="547"/>
        <end position="598"/>
    </location>
</feature>
<dbReference type="Gene3D" id="3.30.450.40">
    <property type="match status" value="1"/>
</dbReference>
<keyword evidence="2" id="KW-0804">Transcription</keyword>
<feature type="compositionally biased region" description="Acidic residues" evidence="4">
    <location>
        <begin position="214"/>
        <end position="223"/>
    </location>
</feature>
<dbReference type="InterPro" id="IPR013762">
    <property type="entry name" value="Integrase-like_cat_sf"/>
</dbReference>
<dbReference type="PANTHER" id="PTHR34236">
    <property type="entry name" value="DIMETHYL SULFOXIDE REDUCTASE TRANSCRIPTIONAL ACTIVATOR"/>
    <property type="match status" value="1"/>
</dbReference>
<evidence type="ECO:0000256" key="3">
    <source>
        <dbReference type="ARBA" id="ARBA00023172"/>
    </source>
</evidence>
<dbReference type="GO" id="GO:0003677">
    <property type="term" value="F:DNA binding"/>
    <property type="evidence" value="ECO:0007669"/>
    <property type="project" value="InterPro"/>
</dbReference>
<keyword evidence="9" id="KW-1185">Reference proteome</keyword>
<sequence>MNGHDSSEGPLDSTGYDAILDGADTFREALVVRLCGEVGLRPAEIAALTPDRLRLLQEEPPRYGLDVPVVDHGGRSDSSGVDRTAYVPVGVEQSLRRYATSNDIDGDARLFPVTPRRLQMLVAEVTTRASEKYDDPSLETVSSSELRQYFARHALVDHEINPRVVKAVGGWHSFEALEPYLEPPTAERIVSAFAALEPASQGDAVGTDRTSPLPDDETDVDDTADSAFDPRECHGSLTTALLEAPTHEAIETAVCDVLIDSVYELAWIDRSTISGDSREHRTVSGEPEELIEATAGRIDGLGSNIEDPALESSVRIEQDIVADSTLEGGVATIPITYGDSVYGVLGVGTDRSNAFGEGECTWLETVARQVGHAIAAVRRRNLLFSDTVVELEFHSRDDRSFFVETSRALECCFALDSLVPVEEGTHLYYMRVTGTTPDAVFDRVADAEFIEDCRVIDTYEDGSRLEFVVSGASPTLTLMEYGVTILESVTEAGSTTITAECASDTDIRTIVGGLRRSFPDSELVGKRTLERSVQTAQAFHTGLEDRLTDRQEASLRAAYFGGYYDWPRESTAEEIADAMGVSSPTLHNHLRKGQHELLRTFFDADTVEEPSRRSSR</sequence>
<evidence type="ECO:0000256" key="4">
    <source>
        <dbReference type="SAM" id="MobiDB-lite"/>
    </source>
</evidence>
<dbReference type="PANTHER" id="PTHR34236:SF1">
    <property type="entry name" value="DIMETHYL SULFOXIDE REDUCTASE TRANSCRIPTIONAL ACTIVATOR"/>
    <property type="match status" value="1"/>
</dbReference>
<dbReference type="Gene3D" id="1.10.443.10">
    <property type="entry name" value="Intergrase catalytic core"/>
    <property type="match status" value="1"/>
</dbReference>
<evidence type="ECO:0000313" key="8">
    <source>
        <dbReference type="EMBL" id="MCU4752754.1"/>
    </source>
</evidence>
<reference evidence="8 9" key="1">
    <citation type="submission" date="2022-09" db="EMBL/GenBank/DDBJ databases">
        <title>Enrichment on poylsaccharides allowed isolation of novel metabolic and taxonomic groups of Haloarchaea.</title>
        <authorList>
            <person name="Sorokin D.Y."/>
            <person name="Elcheninov A.G."/>
            <person name="Khizhniak T.V."/>
            <person name="Kolganova T.V."/>
            <person name="Kublanov I.V."/>
        </authorList>
    </citation>
    <scope>NUCLEOTIDE SEQUENCE [LARGE SCALE GENOMIC DNA]</scope>
    <source>
        <strain evidence="8 9">AArc-curdl1</strain>
    </source>
</reference>
<keyword evidence="1" id="KW-0805">Transcription regulation</keyword>
<dbReference type="InterPro" id="IPR031803">
    <property type="entry name" value="BAT_GAF/HTH-assoc"/>
</dbReference>
<comment type="caution">
    <text evidence="8">The sequence shown here is derived from an EMBL/GenBank/DDBJ whole genome shotgun (WGS) entry which is preliminary data.</text>
</comment>
<dbReference type="SUPFAM" id="SSF56349">
    <property type="entry name" value="DNA breaking-rejoining enzymes"/>
    <property type="match status" value="1"/>
</dbReference>
<dbReference type="InterPro" id="IPR003018">
    <property type="entry name" value="GAF"/>
</dbReference>
<evidence type="ECO:0000259" key="5">
    <source>
        <dbReference type="Pfam" id="PF04967"/>
    </source>
</evidence>
<proteinExistence type="predicted"/>
<evidence type="ECO:0000256" key="1">
    <source>
        <dbReference type="ARBA" id="ARBA00023015"/>
    </source>
</evidence>
<feature type="domain" description="Bacterioopsin transcriptional activator GAF and HTH associated" evidence="7">
    <location>
        <begin position="386"/>
        <end position="540"/>
    </location>
</feature>
<organism evidence="8 9">
    <name type="scientific">Natronosalvus hydrolyticus</name>
    <dbReference type="NCBI Taxonomy" id="2979988"/>
    <lineage>
        <taxon>Archaea</taxon>
        <taxon>Methanobacteriati</taxon>
        <taxon>Methanobacteriota</taxon>
        <taxon>Stenosarchaea group</taxon>
        <taxon>Halobacteria</taxon>
        <taxon>Halobacteriales</taxon>
        <taxon>Natrialbaceae</taxon>
        <taxon>Natronosalvus</taxon>
    </lineage>
</organism>
<dbReference type="InterPro" id="IPR029016">
    <property type="entry name" value="GAF-like_dom_sf"/>
</dbReference>
<dbReference type="SUPFAM" id="SSF55781">
    <property type="entry name" value="GAF domain-like"/>
    <property type="match status" value="1"/>
</dbReference>
<gene>
    <name evidence="8" type="ORF">OB919_12340</name>
</gene>
<keyword evidence="3" id="KW-0233">DNA recombination</keyword>
<accession>A0AAP3E801</accession>
<dbReference type="GO" id="GO:0015074">
    <property type="term" value="P:DNA integration"/>
    <property type="evidence" value="ECO:0007669"/>
    <property type="project" value="InterPro"/>
</dbReference>
<dbReference type="Pfam" id="PF15915">
    <property type="entry name" value="BAT"/>
    <property type="match status" value="1"/>
</dbReference>
<dbReference type="InterPro" id="IPR007050">
    <property type="entry name" value="HTH_bacterioopsin"/>
</dbReference>
<protein>
    <submittedName>
        <fullName evidence="8">Helix-turn-helix domain-containing protein</fullName>
    </submittedName>
</protein>
<dbReference type="EMBL" id="JAOPJZ010000009">
    <property type="protein sequence ID" value="MCU4752754.1"/>
    <property type="molecule type" value="Genomic_DNA"/>
</dbReference>
<dbReference type="RefSeq" id="WP_342809083.1">
    <property type="nucleotide sequence ID" value="NZ_JAOPJZ010000009.1"/>
</dbReference>
<dbReference type="Pfam" id="PF13185">
    <property type="entry name" value="GAF_2"/>
    <property type="match status" value="1"/>
</dbReference>
<dbReference type="Proteomes" id="UP001321047">
    <property type="component" value="Unassembled WGS sequence"/>
</dbReference>
<dbReference type="InterPro" id="IPR011010">
    <property type="entry name" value="DNA_brk_join_enz"/>
</dbReference>
<dbReference type="GO" id="GO:0006310">
    <property type="term" value="P:DNA recombination"/>
    <property type="evidence" value="ECO:0007669"/>
    <property type="project" value="UniProtKB-KW"/>
</dbReference>
<name>A0AAP3E801_9EURY</name>
<evidence type="ECO:0000259" key="6">
    <source>
        <dbReference type="Pfam" id="PF13185"/>
    </source>
</evidence>